<feature type="transmembrane region" description="Helical" evidence="1">
    <location>
        <begin position="79"/>
        <end position="96"/>
    </location>
</feature>
<accession>A0A7M7MS78</accession>
<dbReference type="EnsemblMetazoa" id="XM_026444447">
    <property type="protein sequence ID" value="XP_026300232"/>
    <property type="gene ID" value="LOC113219163"/>
</dbReference>
<evidence type="ECO:0000313" key="3">
    <source>
        <dbReference type="Proteomes" id="UP000005203"/>
    </source>
</evidence>
<name>A0A7M7MS78_APIME</name>
<evidence type="ECO:0000256" key="1">
    <source>
        <dbReference type="SAM" id="Phobius"/>
    </source>
</evidence>
<keyword evidence="1" id="KW-0472">Membrane</keyword>
<organism evidence="2">
    <name type="scientific">Apis mellifera</name>
    <name type="common">Honeybee</name>
    <dbReference type="NCBI Taxonomy" id="7460"/>
    <lineage>
        <taxon>Eukaryota</taxon>
        <taxon>Metazoa</taxon>
        <taxon>Ecdysozoa</taxon>
        <taxon>Arthropoda</taxon>
        <taxon>Hexapoda</taxon>
        <taxon>Insecta</taxon>
        <taxon>Pterygota</taxon>
        <taxon>Neoptera</taxon>
        <taxon>Endopterygota</taxon>
        <taxon>Hymenoptera</taxon>
        <taxon>Apocrita</taxon>
        <taxon>Aculeata</taxon>
        <taxon>Apoidea</taxon>
        <taxon>Anthophila</taxon>
        <taxon>Apidae</taxon>
        <taxon>Apis</taxon>
    </lineage>
</organism>
<sequence>MKLFHPSNIYEESWLLLGIIKLLGLYPIKFSKTSCTNYIYIFILIVSYASLHFYLQFYYMVDIMQKLFLINNTFILRKFRFVLNLFLFSLIIISSMHQSLKIRRAFEYINNIDKNLKFLNIEIDHTLCMKNDIVKIISVIFIVITCNLLDYYGLLDNNANFLYILMWIFDRIPDFVNVIIICTFAIFMNKIKIRFIQINTMLNIITKGKTFISISEISNINNNTT</sequence>
<proteinExistence type="predicted"/>
<feature type="transmembrane region" description="Helical" evidence="1">
    <location>
        <begin position="40"/>
        <end position="59"/>
    </location>
</feature>
<feature type="transmembrane region" description="Helical" evidence="1">
    <location>
        <begin position="133"/>
        <end position="155"/>
    </location>
</feature>
<dbReference type="Proteomes" id="UP000005203">
    <property type="component" value="Linkage group LG12"/>
</dbReference>
<feature type="transmembrane region" description="Helical" evidence="1">
    <location>
        <begin position="161"/>
        <end position="187"/>
    </location>
</feature>
<reference evidence="4" key="2">
    <citation type="submission" date="2025-04" db="UniProtKB">
        <authorList>
            <consortium name="RefSeq"/>
        </authorList>
    </citation>
    <scope>IDENTIFICATION</scope>
    <source>
        <strain evidence="4">DH4</strain>
        <tissue evidence="4">Whole body</tissue>
    </source>
</reference>
<keyword evidence="1" id="KW-0812">Transmembrane</keyword>
<reference evidence="2" key="1">
    <citation type="submission" date="2021-01" db="UniProtKB">
        <authorList>
            <consortium name="EnsemblMetazoa"/>
        </authorList>
    </citation>
    <scope>IDENTIFICATION</scope>
    <source>
        <strain evidence="2">DH4</strain>
    </source>
</reference>
<evidence type="ECO:0000313" key="4">
    <source>
        <dbReference type="RefSeq" id="XP_026300232.1"/>
    </source>
</evidence>
<dbReference type="AlphaFoldDB" id="A0A7M7MS78"/>
<accession>A0A8B8H895</accession>
<dbReference type="KEGG" id="ame:113219163"/>
<protein>
    <submittedName>
        <fullName evidence="4">Uncharacterized protein LOC113219163</fullName>
    </submittedName>
</protein>
<dbReference type="OrthoDB" id="7684083at2759"/>
<dbReference type="RefSeq" id="XP_026300232.1">
    <property type="nucleotide sequence ID" value="XM_026444447.1"/>
</dbReference>
<evidence type="ECO:0000313" key="2">
    <source>
        <dbReference type="EnsemblMetazoa" id="XP_026300232"/>
    </source>
</evidence>
<dbReference type="GeneID" id="113219163"/>
<keyword evidence="3" id="KW-1185">Reference proteome</keyword>
<gene>
    <name evidence="4" type="primary">LOC113219163</name>
</gene>
<keyword evidence="1" id="KW-1133">Transmembrane helix</keyword>